<dbReference type="InterPro" id="IPR013167">
    <property type="entry name" value="COG4_M"/>
</dbReference>
<dbReference type="PANTHER" id="PTHR24016">
    <property type="entry name" value="CONSERVED OLIGOMERIC GOLGI COMPLEX SUBUNIT 4"/>
    <property type="match status" value="1"/>
</dbReference>
<sequence length="797" mass="86926">MSPVPPISPSSVPHQPPPPLDLHSLTTRSQILAHLTSLTAHESSLDASLASLISNRQALSNQLNALQGLSQVVAGITGEAERMANQVGEVAQTAERVGGKVRVLDQEQSRVKSSIEVVQAVQDLKSSISSLDLAMQKQDWEAATRFMQRARGIDAEIVASKFAEAVVPTSDLPSTPSLTLSTLHSTLLDTFLTSFRTASSTGDTNNINRFFKLFPMIDEEEKGLGVYAEWVGGVLRSKSGGAAAAGAGGKTQSPTHFSTLLTTLFESIALIISQHQPVVEKYYGPGKMVFVAGALLEECDRLGEKVLSHWEQERRVARLLGELGAQVKAGGGGLAVGGGAMRHKSQKSNVSNVGSPMLGRGGMGEETAVEETVDPREVDALLGELSMMSGRWQLLRRFLYGRLKDTDDEPTSPAALPTTSPSTANPPSAAPLAEADETEDDSLPIVEHSALGNTIAKHLKSAYAPMEIWYLRSSVEKAHQMDELDPLSTPSLSSSLDDTFYILKKIPLSPTIHVQHRDLRQTVENGVVEVWRRRLEGAFVGVGGTGGAGLGGRAREEEKERKEREAKGVFMIYLNNLDTASGYTVRLIDELLAGEALQQAFFLESELERARIAMLGVRGVEERFRAVCKTGLDHLFNQLLRPRLRPILSDVYKDVTYLLDEEGYQEAEYADVVRKRFVKSWEGMMGGYRESLTPTNFNLFFATAVNVLVRPWEGMIRGMKFTELGALRLDRDVRSILSYLSSQSAFSSGSLRESFSRLQQIATLLTLDSPDEAEEVLAATGNRLTGGEVKSIWAMRV</sequence>
<evidence type="ECO:0000256" key="9">
    <source>
        <dbReference type="SAM" id="MobiDB-lite"/>
    </source>
</evidence>
<name>A0A1Y2FXG8_9BASI</name>
<keyword evidence="5" id="KW-0653">Protein transport</keyword>
<evidence type="ECO:0000256" key="3">
    <source>
        <dbReference type="ARBA" id="ARBA00020975"/>
    </source>
</evidence>
<feature type="region of interest" description="Disordered" evidence="9">
    <location>
        <begin position="406"/>
        <end position="441"/>
    </location>
</feature>
<dbReference type="Pfam" id="PF20663">
    <property type="entry name" value="COG4_N"/>
    <property type="match status" value="1"/>
</dbReference>
<keyword evidence="6" id="KW-0333">Golgi apparatus</keyword>
<dbReference type="OrthoDB" id="47059at2759"/>
<feature type="region of interest" description="Disordered" evidence="9">
    <location>
        <begin position="338"/>
        <end position="360"/>
    </location>
</feature>
<feature type="compositionally biased region" description="Pro residues" evidence="9">
    <location>
        <begin position="1"/>
        <end position="20"/>
    </location>
</feature>
<dbReference type="AlphaFoldDB" id="A0A1Y2FXG8"/>
<keyword evidence="4" id="KW-0813">Transport</keyword>
<dbReference type="Gene3D" id="1.10.287.1060">
    <property type="entry name" value="ESAT-6-like"/>
    <property type="match status" value="1"/>
</dbReference>
<organism evidence="11 12">
    <name type="scientific">Leucosporidium creatinivorum</name>
    <dbReference type="NCBI Taxonomy" id="106004"/>
    <lineage>
        <taxon>Eukaryota</taxon>
        <taxon>Fungi</taxon>
        <taxon>Dikarya</taxon>
        <taxon>Basidiomycota</taxon>
        <taxon>Pucciniomycotina</taxon>
        <taxon>Microbotryomycetes</taxon>
        <taxon>Leucosporidiales</taxon>
        <taxon>Leucosporidium</taxon>
    </lineage>
</organism>
<dbReference type="Gene3D" id="1.20.58.1970">
    <property type="match status" value="1"/>
</dbReference>
<evidence type="ECO:0000256" key="1">
    <source>
        <dbReference type="ARBA" id="ARBA00004395"/>
    </source>
</evidence>
<comment type="similarity">
    <text evidence="2">Belongs to the COG4 family.</text>
</comment>
<dbReference type="GO" id="GO:0015031">
    <property type="term" value="P:protein transport"/>
    <property type="evidence" value="ECO:0007669"/>
    <property type="project" value="UniProtKB-KW"/>
</dbReference>
<evidence type="ECO:0000256" key="7">
    <source>
        <dbReference type="ARBA" id="ARBA00023136"/>
    </source>
</evidence>
<dbReference type="STRING" id="106004.A0A1Y2FXG8"/>
<dbReference type="EMBL" id="MCGR01000008">
    <property type="protein sequence ID" value="ORY88716.1"/>
    <property type="molecule type" value="Genomic_DNA"/>
</dbReference>
<evidence type="ECO:0000259" key="10">
    <source>
        <dbReference type="SMART" id="SM00762"/>
    </source>
</evidence>
<dbReference type="Pfam" id="PF08318">
    <property type="entry name" value="COG4_m"/>
    <property type="match status" value="1"/>
</dbReference>
<evidence type="ECO:0000256" key="5">
    <source>
        <dbReference type="ARBA" id="ARBA00022927"/>
    </source>
</evidence>
<dbReference type="InterPro" id="IPR048684">
    <property type="entry name" value="COG4_C"/>
</dbReference>
<dbReference type="PANTHER" id="PTHR24016:SF0">
    <property type="entry name" value="CONSERVED OLIGOMERIC GOLGI COMPLEX SUBUNIT 4"/>
    <property type="match status" value="1"/>
</dbReference>
<evidence type="ECO:0000256" key="4">
    <source>
        <dbReference type="ARBA" id="ARBA00022448"/>
    </source>
</evidence>
<evidence type="ECO:0000256" key="6">
    <source>
        <dbReference type="ARBA" id="ARBA00023034"/>
    </source>
</evidence>
<comment type="subcellular location">
    <subcellularLocation>
        <location evidence="1">Golgi apparatus membrane</location>
        <topology evidence="1">Peripheral membrane protein</topology>
    </subcellularLocation>
</comment>
<evidence type="ECO:0000256" key="8">
    <source>
        <dbReference type="ARBA" id="ARBA00031340"/>
    </source>
</evidence>
<dbReference type="GO" id="GO:0000139">
    <property type="term" value="C:Golgi membrane"/>
    <property type="evidence" value="ECO:0007669"/>
    <property type="project" value="UniProtKB-SubCell"/>
</dbReference>
<evidence type="ECO:0000313" key="11">
    <source>
        <dbReference type="EMBL" id="ORY88716.1"/>
    </source>
</evidence>
<proteinExistence type="inferred from homology"/>
<evidence type="ECO:0000256" key="2">
    <source>
        <dbReference type="ARBA" id="ARBA00009215"/>
    </source>
</evidence>
<dbReference type="InterPro" id="IPR048680">
    <property type="entry name" value="COG4_N"/>
</dbReference>
<protein>
    <recommendedName>
        <fullName evidence="3">Conserved oligomeric Golgi complex subunit 4</fullName>
    </recommendedName>
    <alternativeName>
        <fullName evidence="8">Component of oligomeric Golgi complex 4</fullName>
    </alternativeName>
</protein>
<feature type="region of interest" description="Disordered" evidence="9">
    <location>
        <begin position="1"/>
        <end position="21"/>
    </location>
</feature>
<feature type="domain" description="COG4 transport protein middle alpha-helical bundle" evidence="10">
    <location>
        <begin position="180"/>
        <end position="544"/>
    </location>
</feature>
<feature type="compositionally biased region" description="Low complexity" evidence="9">
    <location>
        <begin position="411"/>
        <end position="433"/>
    </location>
</feature>
<keyword evidence="7" id="KW-0472">Membrane</keyword>
<keyword evidence="12" id="KW-1185">Reference proteome</keyword>
<gene>
    <name evidence="11" type="ORF">BCR35DRAFT_301023</name>
</gene>
<evidence type="ECO:0000313" key="12">
    <source>
        <dbReference type="Proteomes" id="UP000193467"/>
    </source>
</evidence>
<dbReference type="FunCoup" id="A0A1Y2FXG8">
    <property type="interactions" value="538"/>
</dbReference>
<dbReference type="Proteomes" id="UP000193467">
    <property type="component" value="Unassembled WGS sequence"/>
</dbReference>
<dbReference type="Pfam" id="PF20662">
    <property type="entry name" value="COG4_C"/>
    <property type="match status" value="1"/>
</dbReference>
<dbReference type="InterPro" id="IPR048682">
    <property type="entry name" value="COG4"/>
</dbReference>
<comment type="caution">
    <text evidence="11">The sequence shown here is derived from an EMBL/GenBank/DDBJ whole genome shotgun (WGS) entry which is preliminary data.</text>
</comment>
<accession>A0A1Y2FXG8</accession>
<reference evidence="11 12" key="1">
    <citation type="submission" date="2016-07" db="EMBL/GenBank/DDBJ databases">
        <title>Pervasive Adenine N6-methylation of Active Genes in Fungi.</title>
        <authorList>
            <consortium name="DOE Joint Genome Institute"/>
            <person name="Mondo S.J."/>
            <person name="Dannebaum R.O."/>
            <person name="Kuo R.C."/>
            <person name="Labutti K."/>
            <person name="Haridas S."/>
            <person name="Kuo A."/>
            <person name="Salamov A."/>
            <person name="Ahrendt S.R."/>
            <person name="Lipzen A."/>
            <person name="Sullivan W."/>
            <person name="Andreopoulos W.B."/>
            <person name="Clum A."/>
            <person name="Lindquist E."/>
            <person name="Daum C."/>
            <person name="Ramamoorthy G.K."/>
            <person name="Gryganskyi A."/>
            <person name="Culley D."/>
            <person name="Magnuson J.K."/>
            <person name="James T.Y."/>
            <person name="O'Malley M.A."/>
            <person name="Stajich J.E."/>
            <person name="Spatafora J.W."/>
            <person name="Visel A."/>
            <person name="Grigoriev I.V."/>
        </authorList>
    </citation>
    <scope>NUCLEOTIDE SEQUENCE [LARGE SCALE GENOMIC DNA]</scope>
    <source>
        <strain evidence="11 12">62-1032</strain>
    </source>
</reference>
<dbReference type="SMART" id="SM00762">
    <property type="entry name" value="Cog4"/>
    <property type="match status" value="1"/>
</dbReference>
<dbReference type="InParanoid" id="A0A1Y2FXG8"/>